<evidence type="ECO:0000256" key="1">
    <source>
        <dbReference type="SAM" id="SignalP"/>
    </source>
</evidence>
<protein>
    <recommendedName>
        <fullName evidence="2">Pectinesterase inhibitor domain-containing protein</fullName>
    </recommendedName>
</protein>
<proteinExistence type="predicted"/>
<evidence type="ECO:0000313" key="3">
    <source>
        <dbReference type="EMBL" id="KAG8055717.1"/>
    </source>
</evidence>
<dbReference type="FunFam" id="1.20.140.40:FF:000003">
    <property type="entry name" value="Invertase/pectin methylesterase inhibitor family protein"/>
    <property type="match status" value="1"/>
</dbReference>
<dbReference type="InterPro" id="IPR051955">
    <property type="entry name" value="PME_Inhibitor"/>
</dbReference>
<dbReference type="EMBL" id="JAAALK010000288">
    <property type="protein sequence ID" value="KAG8055717.1"/>
    <property type="molecule type" value="Genomic_DNA"/>
</dbReference>
<feature type="domain" description="Pectinesterase inhibitor" evidence="2">
    <location>
        <begin position="161"/>
        <end position="306"/>
    </location>
</feature>
<comment type="caution">
    <text evidence="3">The sequence shown here is derived from an EMBL/GenBank/DDBJ whole genome shotgun (WGS) entry which is preliminary data.</text>
</comment>
<feature type="chain" id="PRO_5035180322" description="Pectinesterase inhibitor domain-containing protein" evidence="1">
    <location>
        <begin position="17"/>
        <end position="312"/>
    </location>
</feature>
<dbReference type="Pfam" id="PF04043">
    <property type="entry name" value="PMEI"/>
    <property type="match status" value="1"/>
</dbReference>
<reference evidence="3" key="1">
    <citation type="journal article" date="2021" name="bioRxiv">
        <title>Whole Genome Assembly and Annotation of Northern Wild Rice, Zizania palustris L., Supports a Whole Genome Duplication in the Zizania Genus.</title>
        <authorList>
            <person name="Haas M."/>
            <person name="Kono T."/>
            <person name="Macchietto M."/>
            <person name="Millas R."/>
            <person name="McGilp L."/>
            <person name="Shao M."/>
            <person name="Duquette J."/>
            <person name="Hirsch C.N."/>
            <person name="Kimball J."/>
        </authorList>
    </citation>
    <scope>NUCLEOTIDE SEQUENCE</scope>
    <source>
        <tissue evidence="3">Fresh leaf tissue</tissue>
    </source>
</reference>
<feature type="signal peptide" evidence="1">
    <location>
        <begin position="1"/>
        <end position="16"/>
    </location>
</feature>
<dbReference type="PANTHER" id="PTHR31080">
    <property type="entry name" value="PECTINESTERASE INHIBITOR-LIKE"/>
    <property type="match status" value="1"/>
</dbReference>
<evidence type="ECO:0000259" key="2">
    <source>
        <dbReference type="SMART" id="SM00856"/>
    </source>
</evidence>
<dbReference type="NCBIfam" id="TIGR01614">
    <property type="entry name" value="PME_inhib"/>
    <property type="match status" value="1"/>
</dbReference>
<dbReference type="GO" id="GO:0004857">
    <property type="term" value="F:enzyme inhibitor activity"/>
    <property type="evidence" value="ECO:0007669"/>
    <property type="project" value="InterPro"/>
</dbReference>
<accession>A0A8J5RVS6</accession>
<dbReference type="OrthoDB" id="770764at2759"/>
<dbReference type="InterPro" id="IPR006501">
    <property type="entry name" value="Pectinesterase_inhib_dom"/>
</dbReference>
<dbReference type="SMART" id="SM00856">
    <property type="entry name" value="PMEI"/>
    <property type="match status" value="1"/>
</dbReference>
<organism evidence="3 4">
    <name type="scientific">Zizania palustris</name>
    <name type="common">Northern wild rice</name>
    <dbReference type="NCBI Taxonomy" id="103762"/>
    <lineage>
        <taxon>Eukaryota</taxon>
        <taxon>Viridiplantae</taxon>
        <taxon>Streptophyta</taxon>
        <taxon>Embryophyta</taxon>
        <taxon>Tracheophyta</taxon>
        <taxon>Spermatophyta</taxon>
        <taxon>Magnoliopsida</taxon>
        <taxon>Liliopsida</taxon>
        <taxon>Poales</taxon>
        <taxon>Poaceae</taxon>
        <taxon>BOP clade</taxon>
        <taxon>Oryzoideae</taxon>
        <taxon>Oryzeae</taxon>
        <taxon>Zizaniinae</taxon>
        <taxon>Zizania</taxon>
    </lineage>
</organism>
<sequence length="312" mass="32682">MSRYIAVLGLVAVVLAASTSSDVDASRPANELHAVIRTGEADAAANGAHKLHAFIRTGEAEDAANGAHKLHAFIRTGEAEDAANGAHKLHAFIRTGEAEDATNGAHKLHAVVRTGEADAGQSIHTPHVVIRTGDEADAGHSNHKPHVVIRTGESDRRLIGVVGPNAHAICQEVHYKTLCSTLTTLPGVATPKQLLDAALQVATTKATVAETRLGEALKSPKAKGTAMSSSLESCKESYASLVASLQSARNKLKSGGSHDDVMSELSAAGTFSTDCEDIFDERPELKSPIPGAQRHVSRLVNNCLDLAATIKQ</sequence>
<reference evidence="3" key="2">
    <citation type="submission" date="2021-02" db="EMBL/GenBank/DDBJ databases">
        <authorList>
            <person name="Kimball J.A."/>
            <person name="Haas M.W."/>
            <person name="Macchietto M."/>
            <person name="Kono T."/>
            <person name="Duquette J."/>
            <person name="Shao M."/>
        </authorList>
    </citation>
    <scope>NUCLEOTIDE SEQUENCE</scope>
    <source>
        <tissue evidence="3">Fresh leaf tissue</tissue>
    </source>
</reference>
<gene>
    <name evidence="3" type="ORF">GUJ93_ZPchr0001g30036</name>
</gene>
<keyword evidence="1" id="KW-0732">Signal</keyword>
<dbReference type="CDD" id="cd15800">
    <property type="entry name" value="PMEI-like_2"/>
    <property type="match status" value="1"/>
</dbReference>
<keyword evidence="4" id="KW-1185">Reference proteome</keyword>
<evidence type="ECO:0000313" key="4">
    <source>
        <dbReference type="Proteomes" id="UP000729402"/>
    </source>
</evidence>
<dbReference type="PANTHER" id="PTHR31080:SF250">
    <property type="entry name" value="OS05G0543000 PROTEIN"/>
    <property type="match status" value="1"/>
</dbReference>
<dbReference type="Proteomes" id="UP000729402">
    <property type="component" value="Unassembled WGS sequence"/>
</dbReference>
<dbReference type="AlphaFoldDB" id="A0A8J5RVS6"/>
<name>A0A8J5RVS6_ZIZPA</name>